<keyword evidence="7 10" id="KW-0812">Transmembrane</keyword>
<evidence type="ECO:0000256" key="6">
    <source>
        <dbReference type="ARBA" id="ARBA00022519"/>
    </source>
</evidence>
<evidence type="ECO:0000256" key="5">
    <source>
        <dbReference type="ARBA" id="ARBA00022481"/>
    </source>
</evidence>
<dbReference type="PANTHER" id="PTHR39583">
    <property type="entry name" value="TYPE II SECRETION SYSTEM PROTEIN J-RELATED"/>
    <property type="match status" value="1"/>
</dbReference>
<dbReference type="STRING" id="1123272.SAMN02745824_2787"/>
<dbReference type="RefSeq" id="WP_074205761.1">
    <property type="nucleotide sequence ID" value="NZ_FSQW01000002.1"/>
</dbReference>
<dbReference type="Gene3D" id="3.10.610.10">
    <property type="entry name" value="GSPII I/J protein-like"/>
    <property type="match status" value="1"/>
</dbReference>
<evidence type="ECO:0000313" key="12">
    <source>
        <dbReference type="Proteomes" id="UP000185192"/>
    </source>
</evidence>
<evidence type="ECO:0000313" key="11">
    <source>
        <dbReference type="EMBL" id="SIO05725.1"/>
    </source>
</evidence>
<comment type="subcellular location">
    <subcellularLocation>
        <location evidence="1">Cell inner membrane</location>
        <topology evidence="1">Single-pass membrane protein</topology>
    </subcellularLocation>
</comment>
<dbReference type="Proteomes" id="UP000185192">
    <property type="component" value="Unassembled WGS sequence"/>
</dbReference>
<keyword evidence="12" id="KW-1185">Reference proteome</keyword>
<dbReference type="GO" id="GO:0015627">
    <property type="term" value="C:type II protein secretion system complex"/>
    <property type="evidence" value="ECO:0007669"/>
    <property type="project" value="InterPro"/>
</dbReference>
<evidence type="ECO:0000256" key="4">
    <source>
        <dbReference type="ARBA" id="ARBA00022475"/>
    </source>
</evidence>
<dbReference type="InterPro" id="IPR045584">
    <property type="entry name" value="Pilin-like"/>
</dbReference>
<dbReference type="PANTHER" id="PTHR39583:SF2">
    <property type="entry name" value="TYPE II SECRETION SYSTEM PROTEIN J"/>
    <property type="match status" value="1"/>
</dbReference>
<dbReference type="GO" id="GO:0005886">
    <property type="term" value="C:plasma membrane"/>
    <property type="evidence" value="ECO:0007669"/>
    <property type="project" value="UniProtKB-SubCell"/>
</dbReference>
<keyword evidence="8 10" id="KW-1133">Transmembrane helix</keyword>
<dbReference type="AlphaFoldDB" id="A0A1N6GDW0"/>
<dbReference type="OrthoDB" id="9794345at2"/>
<keyword evidence="4" id="KW-1003">Cell membrane</keyword>
<dbReference type="EMBL" id="FSQW01000002">
    <property type="protein sequence ID" value="SIO05725.1"/>
    <property type="molecule type" value="Genomic_DNA"/>
</dbReference>
<dbReference type="Pfam" id="PF11612">
    <property type="entry name" value="T2SSJ"/>
    <property type="match status" value="1"/>
</dbReference>
<keyword evidence="9 10" id="KW-0472">Membrane</keyword>
<evidence type="ECO:0000256" key="7">
    <source>
        <dbReference type="ARBA" id="ARBA00022692"/>
    </source>
</evidence>
<protein>
    <recommendedName>
        <fullName evidence="3">Type II secretion system protein J</fullName>
    </recommendedName>
</protein>
<proteinExistence type="inferred from homology"/>
<dbReference type="SUPFAM" id="SSF54523">
    <property type="entry name" value="Pili subunits"/>
    <property type="match status" value="1"/>
</dbReference>
<reference evidence="12" key="1">
    <citation type="submission" date="2016-11" db="EMBL/GenBank/DDBJ databases">
        <authorList>
            <person name="Varghese N."/>
            <person name="Submissions S."/>
        </authorList>
    </citation>
    <scope>NUCLEOTIDE SEQUENCE [LARGE SCALE GENOMIC DNA]</scope>
    <source>
        <strain evidence="12">DSM 22363</strain>
    </source>
</reference>
<dbReference type="NCBIfam" id="TIGR02532">
    <property type="entry name" value="IV_pilin_GFxxxE"/>
    <property type="match status" value="1"/>
</dbReference>
<keyword evidence="6" id="KW-0997">Cell inner membrane</keyword>
<dbReference type="Pfam" id="PF07963">
    <property type="entry name" value="N_methyl"/>
    <property type="match status" value="1"/>
</dbReference>
<comment type="similarity">
    <text evidence="2">Belongs to the GSP J family.</text>
</comment>
<evidence type="ECO:0000256" key="2">
    <source>
        <dbReference type="ARBA" id="ARBA00011084"/>
    </source>
</evidence>
<evidence type="ECO:0000256" key="10">
    <source>
        <dbReference type="SAM" id="Phobius"/>
    </source>
</evidence>
<dbReference type="InterPro" id="IPR012902">
    <property type="entry name" value="N_methyl_site"/>
</dbReference>
<dbReference type="GO" id="GO:0015628">
    <property type="term" value="P:protein secretion by the type II secretion system"/>
    <property type="evidence" value="ECO:0007669"/>
    <property type="project" value="InterPro"/>
</dbReference>
<dbReference type="NCBIfam" id="TIGR01711">
    <property type="entry name" value="gspJ"/>
    <property type="match status" value="1"/>
</dbReference>
<keyword evidence="5" id="KW-0488">Methylation</keyword>
<evidence type="ECO:0000256" key="8">
    <source>
        <dbReference type="ARBA" id="ARBA00022989"/>
    </source>
</evidence>
<dbReference type="InterPro" id="IPR010055">
    <property type="entry name" value="T2SS_protein-GspJ"/>
</dbReference>
<name>A0A1N6GDW0_9SPHN</name>
<organism evidence="11 12">
    <name type="scientific">Parasphingorhabdus marina DSM 22363</name>
    <dbReference type="NCBI Taxonomy" id="1123272"/>
    <lineage>
        <taxon>Bacteria</taxon>
        <taxon>Pseudomonadati</taxon>
        <taxon>Pseudomonadota</taxon>
        <taxon>Alphaproteobacteria</taxon>
        <taxon>Sphingomonadales</taxon>
        <taxon>Sphingomonadaceae</taxon>
        <taxon>Parasphingorhabdus</taxon>
    </lineage>
</organism>
<accession>A0A1N6GDW0</accession>
<sequence length="204" mass="23213">MTVFRLSDHSRNGFTLVEMMIALLVFSMLAVAGVLLLRSAVDSNEVTDARLREMAGMQRLVSLMEADLSQAIARTYRDEDGDRKAAFIAESRISDEDFLTFTRGGQGNVNDEPRSSLQRVSYRLTEGQLERRQFEMTDGGLASDPARLVSGIENLEIRFRDRRGQWLSDWQPGRLNDMPRALELQFDQNGRTYRHVFLVGTGYL</sequence>
<dbReference type="InterPro" id="IPR051621">
    <property type="entry name" value="T2SS_protein_J"/>
</dbReference>
<evidence type="ECO:0000256" key="3">
    <source>
        <dbReference type="ARBA" id="ARBA00021539"/>
    </source>
</evidence>
<feature type="transmembrane region" description="Helical" evidence="10">
    <location>
        <begin position="20"/>
        <end position="41"/>
    </location>
</feature>
<evidence type="ECO:0000256" key="9">
    <source>
        <dbReference type="ARBA" id="ARBA00023136"/>
    </source>
</evidence>
<evidence type="ECO:0000256" key="1">
    <source>
        <dbReference type="ARBA" id="ARBA00004377"/>
    </source>
</evidence>
<gene>
    <name evidence="11" type="ORF">SAMN02745824_2787</name>
</gene>